<dbReference type="Proteomes" id="UP000284651">
    <property type="component" value="Unassembled WGS sequence"/>
</dbReference>
<dbReference type="EMBL" id="QSAT01000020">
    <property type="protein sequence ID" value="RGW74871.1"/>
    <property type="molecule type" value="Genomic_DNA"/>
</dbReference>
<evidence type="ECO:0000313" key="7">
    <source>
        <dbReference type="Proteomes" id="UP000285274"/>
    </source>
</evidence>
<dbReference type="EMBL" id="QRYQ01000012">
    <property type="protein sequence ID" value="RGU91218.1"/>
    <property type="molecule type" value="Genomic_DNA"/>
</dbReference>
<sequence length="155" mass="18497">MKLRRRHKKQHGTKTTLGLVIILVLILLVIWSEFISGPNRVKEQIYTQRVEKIEKQNKHIKGISEHVFDYTTYQGYDDTTLYWYNAKSELITSRDIETLNYKKAKRIAKKNYKIKCESIVLGYGYNNPVYEIRGSNKLILLDYDSFERVYERKIQ</sequence>
<dbReference type="Proteomes" id="UP000265489">
    <property type="component" value="Unassembled WGS sequence"/>
</dbReference>
<reference evidence="5 6" key="1">
    <citation type="submission" date="2018-08" db="EMBL/GenBank/DDBJ databases">
        <title>A genome reference for cultivated species of the human gut microbiota.</title>
        <authorList>
            <person name="Zou Y."/>
            <person name="Xue W."/>
            <person name="Luo G."/>
        </authorList>
    </citation>
    <scope>NUCLEOTIDE SEQUENCE [LARGE SCALE GENOMIC DNA]</scope>
    <source>
        <strain evidence="3 6">AF10-31</strain>
        <strain evidence="2 5">AF15-20</strain>
        <strain evidence="1 7">AF22-10AC</strain>
        <strain evidence="4 8">AM42-13AC</strain>
    </source>
</reference>
<dbReference type="EMBL" id="QRVM01000032">
    <property type="protein sequence ID" value="RGS45757.1"/>
    <property type="molecule type" value="Genomic_DNA"/>
</dbReference>
<evidence type="ECO:0000313" key="4">
    <source>
        <dbReference type="EMBL" id="RHB08394.1"/>
    </source>
</evidence>
<dbReference type="Proteomes" id="UP000285274">
    <property type="component" value="Unassembled WGS sequence"/>
</dbReference>
<protein>
    <recommendedName>
        <fullName evidence="9">DUF5590 domain-containing protein</fullName>
    </recommendedName>
</protein>
<evidence type="ECO:0008006" key="9">
    <source>
        <dbReference type="Google" id="ProtNLM"/>
    </source>
</evidence>
<accession>A0A395WBC9</accession>
<evidence type="ECO:0000313" key="1">
    <source>
        <dbReference type="EMBL" id="RGS45757.1"/>
    </source>
</evidence>
<dbReference type="GeneID" id="66580015"/>
<evidence type="ECO:0000313" key="2">
    <source>
        <dbReference type="EMBL" id="RGU91218.1"/>
    </source>
</evidence>
<organism evidence="2 5">
    <name type="scientific">Holdemanella biformis</name>
    <dbReference type="NCBI Taxonomy" id="1735"/>
    <lineage>
        <taxon>Bacteria</taxon>
        <taxon>Bacillati</taxon>
        <taxon>Bacillota</taxon>
        <taxon>Erysipelotrichia</taxon>
        <taxon>Erysipelotrichales</taxon>
        <taxon>Erysipelotrichaceae</taxon>
        <taxon>Holdemanella</taxon>
    </lineage>
</organism>
<dbReference type="Proteomes" id="UP000285288">
    <property type="component" value="Unassembled WGS sequence"/>
</dbReference>
<proteinExistence type="predicted"/>
<dbReference type="RefSeq" id="WP_118010948.1">
    <property type="nucleotide sequence ID" value="NZ_CATXBX010000010.1"/>
</dbReference>
<comment type="caution">
    <text evidence="2">The sequence shown here is derived from an EMBL/GenBank/DDBJ whole genome shotgun (WGS) entry which is preliminary data.</text>
</comment>
<gene>
    <name evidence="4" type="ORF">DW907_03665</name>
    <name evidence="3" type="ORF">DWV56_07120</name>
    <name evidence="2" type="ORF">DWW32_07090</name>
    <name evidence="1" type="ORF">DWX92_07450</name>
</gene>
<dbReference type="EMBL" id="QSGD01000008">
    <property type="protein sequence ID" value="RHB08394.1"/>
    <property type="molecule type" value="Genomic_DNA"/>
</dbReference>
<evidence type="ECO:0000313" key="3">
    <source>
        <dbReference type="EMBL" id="RGW74871.1"/>
    </source>
</evidence>
<evidence type="ECO:0000313" key="8">
    <source>
        <dbReference type="Proteomes" id="UP000285288"/>
    </source>
</evidence>
<evidence type="ECO:0000313" key="6">
    <source>
        <dbReference type="Proteomes" id="UP000284651"/>
    </source>
</evidence>
<evidence type="ECO:0000313" key="5">
    <source>
        <dbReference type="Proteomes" id="UP000265489"/>
    </source>
</evidence>
<dbReference type="AlphaFoldDB" id="A0A395WBC9"/>
<name>A0A395WBC9_9FIRM</name>